<dbReference type="Pfam" id="PF00196">
    <property type="entry name" value="GerE"/>
    <property type="match status" value="1"/>
</dbReference>
<dbReference type="CDD" id="cd17535">
    <property type="entry name" value="REC_NarL-like"/>
    <property type="match status" value="1"/>
</dbReference>
<dbReference type="InterPro" id="IPR039420">
    <property type="entry name" value="WalR-like"/>
</dbReference>
<dbReference type="SMART" id="SM00448">
    <property type="entry name" value="REC"/>
    <property type="match status" value="1"/>
</dbReference>
<comment type="caution">
    <text evidence="6">The sequence shown here is derived from an EMBL/GenBank/DDBJ whole genome shotgun (WGS) entry which is preliminary data.</text>
</comment>
<dbReference type="InterPro" id="IPR036388">
    <property type="entry name" value="WH-like_DNA-bd_sf"/>
</dbReference>
<dbReference type="SMART" id="SM00421">
    <property type="entry name" value="HTH_LUXR"/>
    <property type="match status" value="1"/>
</dbReference>
<dbReference type="SUPFAM" id="SSF46894">
    <property type="entry name" value="C-terminal effector domain of the bipartite response regulators"/>
    <property type="match status" value="1"/>
</dbReference>
<evidence type="ECO:0000313" key="7">
    <source>
        <dbReference type="Proteomes" id="UP001216674"/>
    </source>
</evidence>
<evidence type="ECO:0000256" key="1">
    <source>
        <dbReference type="ARBA" id="ARBA00022553"/>
    </source>
</evidence>
<organism evidence="6 7">
    <name type="scientific">Cupriavidus basilensis</name>
    <dbReference type="NCBI Taxonomy" id="68895"/>
    <lineage>
        <taxon>Bacteria</taxon>
        <taxon>Pseudomonadati</taxon>
        <taxon>Pseudomonadota</taxon>
        <taxon>Betaproteobacteria</taxon>
        <taxon>Burkholderiales</taxon>
        <taxon>Burkholderiaceae</taxon>
        <taxon>Cupriavidus</taxon>
    </lineage>
</organism>
<dbReference type="PROSITE" id="PS00622">
    <property type="entry name" value="HTH_LUXR_1"/>
    <property type="match status" value="1"/>
</dbReference>
<keyword evidence="7" id="KW-1185">Reference proteome</keyword>
<dbReference type="CDD" id="cd06170">
    <property type="entry name" value="LuxR_C_like"/>
    <property type="match status" value="1"/>
</dbReference>
<protein>
    <submittedName>
        <fullName evidence="6">Response regulator transcription factor</fullName>
    </submittedName>
</protein>
<gene>
    <name evidence="6" type="ORF">P3W85_24085</name>
</gene>
<feature type="domain" description="HTH luxR-type" evidence="4">
    <location>
        <begin position="153"/>
        <end position="218"/>
    </location>
</feature>
<dbReference type="Gene3D" id="1.10.10.10">
    <property type="entry name" value="Winged helix-like DNA-binding domain superfamily/Winged helix DNA-binding domain"/>
    <property type="match status" value="1"/>
</dbReference>
<dbReference type="PROSITE" id="PS50043">
    <property type="entry name" value="HTH_LUXR_2"/>
    <property type="match status" value="1"/>
</dbReference>
<dbReference type="EMBL" id="JARJLM010000400">
    <property type="protein sequence ID" value="MDF3836006.1"/>
    <property type="molecule type" value="Genomic_DNA"/>
</dbReference>
<dbReference type="PROSITE" id="PS50110">
    <property type="entry name" value="RESPONSE_REGULATORY"/>
    <property type="match status" value="1"/>
</dbReference>
<name>A0ABT6AWC6_9BURK</name>
<dbReference type="InterPro" id="IPR011006">
    <property type="entry name" value="CheY-like_superfamily"/>
</dbReference>
<dbReference type="InterPro" id="IPR016032">
    <property type="entry name" value="Sig_transdc_resp-reg_C-effctor"/>
</dbReference>
<dbReference type="InterPro" id="IPR000792">
    <property type="entry name" value="Tscrpt_reg_LuxR_C"/>
</dbReference>
<dbReference type="Pfam" id="PF00072">
    <property type="entry name" value="Response_reg"/>
    <property type="match status" value="1"/>
</dbReference>
<evidence type="ECO:0000259" key="4">
    <source>
        <dbReference type="PROSITE" id="PS50043"/>
    </source>
</evidence>
<evidence type="ECO:0000259" key="5">
    <source>
        <dbReference type="PROSITE" id="PS50110"/>
    </source>
</evidence>
<keyword evidence="1 3" id="KW-0597">Phosphoprotein</keyword>
<evidence type="ECO:0000256" key="2">
    <source>
        <dbReference type="ARBA" id="ARBA00023125"/>
    </source>
</evidence>
<proteinExistence type="predicted"/>
<dbReference type="PANTHER" id="PTHR43214:SF17">
    <property type="entry name" value="TRANSCRIPTIONAL REGULATORY PROTEIN RCSB"/>
    <property type="match status" value="1"/>
</dbReference>
<keyword evidence="2" id="KW-0238">DNA-binding</keyword>
<dbReference type="RefSeq" id="WP_276266619.1">
    <property type="nucleotide sequence ID" value="NZ_JARJLM010000400.1"/>
</dbReference>
<accession>A0ABT6AWC6</accession>
<dbReference type="Proteomes" id="UP001216674">
    <property type="component" value="Unassembled WGS sequence"/>
</dbReference>
<dbReference type="PRINTS" id="PR00038">
    <property type="entry name" value="HTHLUXR"/>
</dbReference>
<dbReference type="SUPFAM" id="SSF52172">
    <property type="entry name" value="CheY-like"/>
    <property type="match status" value="1"/>
</dbReference>
<sequence length="224" mass="24104">MQSPPLPAKAQIVIADDHPVALLGLQGLVAQLNGMEIAGVARDSTETLALLRQRPCNILLTDYVMPGGACGDGLHMILFLRRRYPKLPIVVITMLDTPALIGKLVRCKRLSVVSKRDHAFHIQAALGTALAGGQYLSPVIEHLLKGVAVPADARIRIGLLSPRETNVIRRYLSGMSVSQIAAELGRSIKTVSTQKMSAMRKLGVHSDLELYGYAASSDLLGPSR</sequence>
<dbReference type="PANTHER" id="PTHR43214">
    <property type="entry name" value="TWO-COMPONENT RESPONSE REGULATOR"/>
    <property type="match status" value="1"/>
</dbReference>
<reference evidence="6 7" key="1">
    <citation type="submission" date="2023-03" db="EMBL/GenBank/DDBJ databases">
        <title>Draft assemblies of triclosan tolerant bacteria isolated from returned activated sludge.</title>
        <authorList>
            <person name="Van Hamelsveld S."/>
        </authorList>
    </citation>
    <scope>NUCLEOTIDE SEQUENCE [LARGE SCALE GENOMIC DNA]</scope>
    <source>
        <strain evidence="6 7">GW210010_S58</strain>
    </source>
</reference>
<dbReference type="InterPro" id="IPR058245">
    <property type="entry name" value="NreC/VraR/RcsB-like_REC"/>
</dbReference>
<feature type="modified residue" description="4-aspartylphosphate" evidence="3">
    <location>
        <position position="62"/>
    </location>
</feature>
<dbReference type="Gene3D" id="3.40.50.2300">
    <property type="match status" value="1"/>
</dbReference>
<dbReference type="InterPro" id="IPR001789">
    <property type="entry name" value="Sig_transdc_resp-reg_receiver"/>
</dbReference>
<feature type="domain" description="Response regulatory" evidence="5">
    <location>
        <begin position="11"/>
        <end position="130"/>
    </location>
</feature>
<evidence type="ECO:0000313" key="6">
    <source>
        <dbReference type="EMBL" id="MDF3836006.1"/>
    </source>
</evidence>
<evidence type="ECO:0000256" key="3">
    <source>
        <dbReference type="PROSITE-ProRule" id="PRU00169"/>
    </source>
</evidence>